<comment type="caution">
    <text evidence="7">The sequence shown here is derived from an EMBL/GenBank/DDBJ whole genome shotgun (WGS) entry which is preliminary data.</text>
</comment>
<evidence type="ECO:0000256" key="5">
    <source>
        <dbReference type="ARBA" id="ARBA00022839"/>
    </source>
</evidence>
<proteinExistence type="inferred from homology"/>
<evidence type="ECO:0000256" key="1">
    <source>
        <dbReference type="ARBA" id="ARBA00009998"/>
    </source>
</evidence>
<comment type="subunit">
    <text evidence="6">Heterooligomer composed of large and small subunits.</text>
</comment>
<dbReference type="GO" id="GO:0009318">
    <property type="term" value="C:exodeoxyribonuclease VII complex"/>
    <property type="evidence" value="ECO:0007669"/>
    <property type="project" value="UniProtKB-UniRule"/>
</dbReference>
<dbReference type="Pfam" id="PF02609">
    <property type="entry name" value="Exonuc_VII_S"/>
    <property type="match status" value="1"/>
</dbReference>
<keyword evidence="4 6" id="KW-0378">Hydrolase</keyword>
<dbReference type="Proteomes" id="UP000757435">
    <property type="component" value="Unassembled WGS sequence"/>
</dbReference>
<comment type="similarity">
    <text evidence="1 6">Belongs to the XseB family.</text>
</comment>
<dbReference type="InterPro" id="IPR037004">
    <property type="entry name" value="Exonuc_VII_ssu_sf"/>
</dbReference>
<dbReference type="GO" id="GO:0006308">
    <property type="term" value="P:DNA catabolic process"/>
    <property type="evidence" value="ECO:0007669"/>
    <property type="project" value="UniProtKB-UniRule"/>
</dbReference>
<dbReference type="HAMAP" id="MF_00337">
    <property type="entry name" value="Exonuc_7_S"/>
    <property type="match status" value="1"/>
</dbReference>
<comment type="catalytic activity">
    <reaction evidence="6">
        <text>Exonucleolytic cleavage in either 5'- to 3'- or 3'- to 5'-direction to yield nucleoside 5'-phosphates.</text>
        <dbReference type="EC" id="3.1.11.6"/>
    </reaction>
</comment>
<organism evidence="7 8">
    <name type="scientific">Drouetiella hepatica Uher 2000/2452</name>
    <dbReference type="NCBI Taxonomy" id="904376"/>
    <lineage>
        <taxon>Bacteria</taxon>
        <taxon>Bacillati</taxon>
        <taxon>Cyanobacteriota</taxon>
        <taxon>Cyanophyceae</taxon>
        <taxon>Oculatellales</taxon>
        <taxon>Oculatellaceae</taxon>
        <taxon>Drouetiella</taxon>
    </lineage>
</organism>
<dbReference type="EC" id="3.1.11.6" evidence="6"/>
<dbReference type="SUPFAM" id="SSF116842">
    <property type="entry name" value="XseB-like"/>
    <property type="match status" value="1"/>
</dbReference>
<evidence type="ECO:0000313" key="8">
    <source>
        <dbReference type="Proteomes" id="UP000757435"/>
    </source>
</evidence>
<sequence>MNDSSDLSKLSISPPTALENVNTLEPNLALDTNLEGTKLKGKKSKSGKAAPEKTDLLPNWSYEKTVAEIETIISRIELGELELADVFDQFSAAMEQLRQCEAFLMQQQQQVDLLIETLVDEPEGF</sequence>
<dbReference type="GO" id="GO:0008855">
    <property type="term" value="F:exodeoxyribonuclease VII activity"/>
    <property type="evidence" value="ECO:0007669"/>
    <property type="project" value="UniProtKB-UniRule"/>
</dbReference>
<dbReference type="InterPro" id="IPR003761">
    <property type="entry name" value="Exonuc_VII_S"/>
</dbReference>
<comment type="subcellular location">
    <subcellularLocation>
        <location evidence="6">Cytoplasm</location>
    </subcellularLocation>
</comment>
<dbReference type="GO" id="GO:0005737">
    <property type="term" value="C:cytoplasm"/>
    <property type="evidence" value="ECO:0007669"/>
    <property type="project" value="UniProtKB-SubCell"/>
</dbReference>
<comment type="function">
    <text evidence="6">Bidirectionally degrades single-stranded DNA into large acid-insoluble oligonucleotides, which are then degraded further into small acid-soluble oligonucleotides.</text>
</comment>
<protein>
    <recommendedName>
        <fullName evidence="6">Exodeoxyribonuclease 7 small subunit</fullName>
        <ecNumber evidence="6">3.1.11.6</ecNumber>
    </recommendedName>
    <alternativeName>
        <fullName evidence="6">Exodeoxyribonuclease VII small subunit</fullName>
        <shortName evidence="6">Exonuclease VII small subunit</shortName>
    </alternativeName>
</protein>
<dbReference type="EMBL" id="JAHHHD010000049">
    <property type="protein sequence ID" value="MBW4661919.1"/>
    <property type="molecule type" value="Genomic_DNA"/>
</dbReference>
<evidence type="ECO:0000256" key="6">
    <source>
        <dbReference type="HAMAP-Rule" id="MF_00337"/>
    </source>
</evidence>
<dbReference type="NCBIfam" id="TIGR01280">
    <property type="entry name" value="xseB"/>
    <property type="match status" value="1"/>
</dbReference>
<keyword evidence="2 6" id="KW-0963">Cytoplasm</keyword>
<evidence type="ECO:0000256" key="4">
    <source>
        <dbReference type="ARBA" id="ARBA00022801"/>
    </source>
</evidence>
<dbReference type="Gene3D" id="1.10.287.1040">
    <property type="entry name" value="Exonuclease VII, small subunit"/>
    <property type="match status" value="1"/>
</dbReference>
<keyword evidence="3 6" id="KW-0540">Nuclease</keyword>
<dbReference type="AlphaFoldDB" id="A0A951QFV8"/>
<gene>
    <name evidence="6 7" type="primary">xseB</name>
    <name evidence="7" type="ORF">KME15_24910</name>
</gene>
<accession>A0A951QFV8</accession>
<keyword evidence="5 6" id="KW-0269">Exonuclease</keyword>
<evidence type="ECO:0000313" key="7">
    <source>
        <dbReference type="EMBL" id="MBW4661919.1"/>
    </source>
</evidence>
<reference evidence="7" key="2">
    <citation type="journal article" date="2022" name="Microbiol. Resour. Announc.">
        <title>Metagenome Sequencing to Explore Phylogenomics of Terrestrial Cyanobacteria.</title>
        <authorList>
            <person name="Ward R.D."/>
            <person name="Stajich J.E."/>
            <person name="Johansen J.R."/>
            <person name="Huntemann M."/>
            <person name="Clum A."/>
            <person name="Foster B."/>
            <person name="Foster B."/>
            <person name="Roux S."/>
            <person name="Palaniappan K."/>
            <person name="Varghese N."/>
            <person name="Mukherjee S."/>
            <person name="Reddy T.B.K."/>
            <person name="Daum C."/>
            <person name="Copeland A."/>
            <person name="Chen I.A."/>
            <person name="Ivanova N.N."/>
            <person name="Kyrpides N.C."/>
            <person name="Shapiro N."/>
            <person name="Eloe-Fadrosh E.A."/>
            <person name="Pietrasiak N."/>
        </authorList>
    </citation>
    <scope>NUCLEOTIDE SEQUENCE</scope>
    <source>
        <strain evidence="7">UHER 2000/2452</strain>
    </source>
</reference>
<name>A0A951QFV8_9CYAN</name>
<evidence type="ECO:0000256" key="2">
    <source>
        <dbReference type="ARBA" id="ARBA00022490"/>
    </source>
</evidence>
<reference evidence="7" key="1">
    <citation type="submission" date="2021-05" db="EMBL/GenBank/DDBJ databases">
        <authorList>
            <person name="Pietrasiak N."/>
            <person name="Ward R."/>
            <person name="Stajich J.E."/>
            <person name="Kurbessoian T."/>
        </authorList>
    </citation>
    <scope>NUCLEOTIDE SEQUENCE</scope>
    <source>
        <strain evidence="7">UHER 2000/2452</strain>
    </source>
</reference>
<evidence type="ECO:0000256" key="3">
    <source>
        <dbReference type="ARBA" id="ARBA00022722"/>
    </source>
</evidence>